<keyword evidence="3" id="KW-1185">Reference proteome</keyword>
<accession>A0AA38F7W6</accession>
<feature type="non-terminal residue" evidence="2">
    <location>
        <position position="1"/>
    </location>
</feature>
<dbReference type="EMBL" id="JAHRHJ020003306">
    <property type="protein sequence ID" value="KAH9292001.1"/>
    <property type="molecule type" value="Genomic_DNA"/>
</dbReference>
<dbReference type="Proteomes" id="UP000824469">
    <property type="component" value="Unassembled WGS sequence"/>
</dbReference>
<feature type="compositionally biased region" description="Polar residues" evidence="1">
    <location>
        <begin position="152"/>
        <end position="161"/>
    </location>
</feature>
<evidence type="ECO:0000313" key="2">
    <source>
        <dbReference type="EMBL" id="KAH9292001.1"/>
    </source>
</evidence>
<comment type="caution">
    <text evidence="2">The sequence shown here is derived from an EMBL/GenBank/DDBJ whole genome shotgun (WGS) entry which is preliminary data.</text>
</comment>
<evidence type="ECO:0000256" key="1">
    <source>
        <dbReference type="SAM" id="MobiDB-lite"/>
    </source>
</evidence>
<sequence length="161" mass="17028">RYRLLSSTVPDKPATYQFQHSGVVSVPHKLKPYCVLLLMVVITRKQVAAMVSHACSVPLPESPPAHTVGNPTDTSEVPKIPVGDKEFVKILDANPSAVQYYLSHAPDRTPDGQLLVGMPISIAAHLAPSPPDNSTLPSASLAPSPNPAASGVHTTQIGFPL</sequence>
<dbReference type="AlphaFoldDB" id="A0AA38F7W6"/>
<feature type="compositionally biased region" description="Low complexity" evidence="1">
    <location>
        <begin position="136"/>
        <end position="150"/>
    </location>
</feature>
<name>A0AA38F7W6_TAXCH</name>
<organism evidence="2 3">
    <name type="scientific">Taxus chinensis</name>
    <name type="common">Chinese yew</name>
    <name type="synonym">Taxus wallichiana var. chinensis</name>
    <dbReference type="NCBI Taxonomy" id="29808"/>
    <lineage>
        <taxon>Eukaryota</taxon>
        <taxon>Viridiplantae</taxon>
        <taxon>Streptophyta</taxon>
        <taxon>Embryophyta</taxon>
        <taxon>Tracheophyta</taxon>
        <taxon>Spermatophyta</taxon>
        <taxon>Pinopsida</taxon>
        <taxon>Pinidae</taxon>
        <taxon>Conifers II</taxon>
        <taxon>Cupressales</taxon>
        <taxon>Taxaceae</taxon>
        <taxon>Taxus</taxon>
    </lineage>
</organism>
<reference evidence="2 3" key="1">
    <citation type="journal article" date="2021" name="Nat. Plants">
        <title>The Taxus genome provides insights into paclitaxel biosynthesis.</title>
        <authorList>
            <person name="Xiong X."/>
            <person name="Gou J."/>
            <person name="Liao Q."/>
            <person name="Li Y."/>
            <person name="Zhou Q."/>
            <person name="Bi G."/>
            <person name="Li C."/>
            <person name="Du R."/>
            <person name="Wang X."/>
            <person name="Sun T."/>
            <person name="Guo L."/>
            <person name="Liang H."/>
            <person name="Lu P."/>
            <person name="Wu Y."/>
            <person name="Zhang Z."/>
            <person name="Ro D.K."/>
            <person name="Shang Y."/>
            <person name="Huang S."/>
            <person name="Yan J."/>
        </authorList>
    </citation>
    <scope>NUCLEOTIDE SEQUENCE [LARGE SCALE GENOMIC DNA]</scope>
    <source>
        <strain evidence="2">Ta-2019</strain>
    </source>
</reference>
<evidence type="ECO:0000313" key="3">
    <source>
        <dbReference type="Proteomes" id="UP000824469"/>
    </source>
</evidence>
<feature type="region of interest" description="Disordered" evidence="1">
    <location>
        <begin position="129"/>
        <end position="161"/>
    </location>
</feature>
<proteinExistence type="predicted"/>
<feature type="non-terminal residue" evidence="2">
    <location>
        <position position="161"/>
    </location>
</feature>
<protein>
    <submittedName>
        <fullName evidence="2">Uncharacterized protein</fullName>
    </submittedName>
</protein>
<gene>
    <name evidence="2" type="ORF">KI387_042815</name>
</gene>